<dbReference type="AlphaFoldDB" id="A0ABD0W1V5"/>
<dbReference type="EMBL" id="JAGEUA010000010">
    <property type="protein sequence ID" value="KAL0964066.1"/>
    <property type="molecule type" value="Genomic_DNA"/>
</dbReference>
<feature type="signal peptide" evidence="1">
    <location>
        <begin position="1"/>
        <end position="20"/>
    </location>
</feature>
<accession>A0ABD0W1V5</accession>
<dbReference type="PANTHER" id="PTHR17206">
    <property type="entry name" value="PROLACTIN-RELEASING PEPTIDE"/>
    <property type="match status" value="1"/>
</dbReference>
<dbReference type="Pfam" id="PF15172">
    <property type="entry name" value="Prolactin_RP"/>
    <property type="match status" value="1"/>
</dbReference>
<gene>
    <name evidence="2" type="ORF">UPYG_G00317900</name>
</gene>
<name>A0ABD0W1V5_UMBPY</name>
<keyword evidence="3" id="KW-1185">Reference proteome</keyword>
<dbReference type="Proteomes" id="UP001557470">
    <property type="component" value="Unassembled WGS sequence"/>
</dbReference>
<dbReference type="InterPro" id="IPR026194">
    <property type="entry name" value="PrRP"/>
</dbReference>
<keyword evidence="1" id="KW-0732">Signal</keyword>
<evidence type="ECO:0000256" key="1">
    <source>
        <dbReference type="SAM" id="SignalP"/>
    </source>
</evidence>
<organism evidence="2 3">
    <name type="scientific">Umbra pygmaea</name>
    <name type="common">Eastern mudminnow</name>
    <dbReference type="NCBI Taxonomy" id="75934"/>
    <lineage>
        <taxon>Eukaryota</taxon>
        <taxon>Metazoa</taxon>
        <taxon>Chordata</taxon>
        <taxon>Craniata</taxon>
        <taxon>Vertebrata</taxon>
        <taxon>Euteleostomi</taxon>
        <taxon>Actinopterygii</taxon>
        <taxon>Neopterygii</taxon>
        <taxon>Teleostei</taxon>
        <taxon>Protacanthopterygii</taxon>
        <taxon>Esociformes</taxon>
        <taxon>Umbridae</taxon>
        <taxon>Umbra</taxon>
    </lineage>
</organism>
<sequence>MRVCAVVCALTVLMLSQTISKTHIGYPQRSMGIRNPGIDPLWYTGRGIRPVGRFGRRATVRRLALASHSQWSQQRYGVMTL</sequence>
<feature type="chain" id="PRO_5044784135" description="Prolactin-releasing peptide" evidence="1">
    <location>
        <begin position="21"/>
        <end position="81"/>
    </location>
</feature>
<protein>
    <recommendedName>
        <fullName evidence="4">Prolactin-releasing peptide</fullName>
    </recommendedName>
</protein>
<evidence type="ECO:0000313" key="3">
    <source>
        <dbReference type="Proteomes" id="UP001557470"/>
    </source>
</evidence>
<comment type="caution">
    <text evidence="2">The sequence shown here is derived from an EMBL/GenBank/DDBJ whole genome shotgun (WGS) entry which is preliminary data.</text>
</comment>
<reference evidence="2 3" key="1">
    <citation type="submission" date="2024-06" db="EMBL/GenBank/DDBJ databases">
        <authorList>
            <person name="Pan Q."/>
            <person name="Wen M."/>
            <person name="Jouanno E."/>
            <person name="Zahm M."/>
            <person name="Klopp C."/>
            <person name="Cabau C."/>
            <person name="Louis A."/>
            <person name="Berthelot C."/>
            <person name="Parey E."/>
            <person name="Roest Crollius H."/>
            <person name="Montfort J."/>
            <person name="Robinson-Rechavi M."/>
            <person name="Bouchez O."/>
            <person name="Lampietro C."/>
            <person name="Lopez Roques C."/>
            <person name="Donnadieu C."/>
            <person name="Postlethwait J."/>
            <person name="Bobe J."/>
            <person name="Verreycken H."/>
            <person name="Guiguen Y."/>
        </authorList>
    </citation>
    <scope>NUCLEOTIDE SEQUENCE [LARGE SCALE GENOMIC DNA]</scope>
    <source>
        <strain evidence="2">Up_M1</strain>
        <tissue evidence="2">Testis</tissue>
    </source>
</reference>
<evidence type="ECO:0000313" key="2">
    <source>
        <dbReference type="EMBL" id="KAL0964066.1"/>
    </source>
</evidence>
<dbReference type="PANTHER" id="PTHR17206:SF1">
    <property type="entry name" value="PROLACTIN-RELEASING PEPTIDE"/>
    <property type="match status" value="1"/>
</dbReference>
<evidence type="ECO:0008006" key="4">
    <source>
        <dbReference type="Google" id="ProtNLM"/>
    </source>
</evidence>
<proteinExistence type="predicted"/>